<dbReference type="EMBL" id="JBJXVJ010000002">
    <property type="protein sequence ID" value="MFN1217842.1"/>
    <property type="molecule type" value="Genomic_DNA"/>
</dbReference>
<accession>A0ABW9K3Y1</accession>
<evidence type="ECO:0000313" key="2">
    <source>
        <dbReference type="Proteomes" id="UP001634154"/>
    </source>
</evidence>
<evidence type="ECO:0008006" key="3">
    <source>
        <dbReference type="Google" id="ProtNLM"/>
    </source>
</evidence>
<evidence type="ECO:0000313" key="1">
    <source>
        <dbReference type="EMBL" id="MFN1217842.1"/>
    </source>
</evidence>
<gene>
    <name evidence="1" type="ORF">ACKW6Q_12815</name>
</gene>
<dbReference type="RefSeq" id="WP_409356966.1">
    <property type="nucleotide sequence ID" value="NZ_JBJXVJ010000002.1"/>
</dbReference>
<sequence length="171" mass="20574">MTDRDKYYPFGLNHIQGIFEVDPNTIPIDSTGNSVYYNKYGRNIRFDMKPDDPYDAYQDFIGCGLPLTNRFNYYDNKKMRIFIICTVLFFTSSCKAQNNQNLHLEIISFFKINEKDIQRCQKDREELLKYKMNITTIETAYDQCITYYDYLNFYRDNTLKMLKKHLVIKIF</sequence>
<name>A0ABW9K3Y1_9FLAO</name>
<proteinExistence type="predicted"/>
<comment type="caution">
    <text evidence="1">The sequence shown here is derived from an EMBL/GenBank/DDBJ whole genome shotgun (WGS) entry which is preliminary data.</text>
</comment>
<protein>
    <recommendedName>
        <fullName evidence="3">RHS repeat-associated core domain-containing protein</fullName>
    </recommendedName>
</protein>
<reference evidence="1 2" key="1">
    <citation type="submission" date="2024-12" db="EMBL/GenBank/DDBJ databases">
        <title>Draft genome sequence of Chryseobacterium kwangjuense AG447.</title>
        <authorList>
            <person name="Cheptsov V.S."/>
            <person name="Belov A."/>
            <person name="Zavarzina A.G."/>
        </authorList>
    </citation>
    <scope>NUCLEOTIDE SEQUENCE [LARGE SCALE GENOMIC DNA]</scope>
    <source>
        <strain evidence="1 2">AG447</strain>
    </source>
</reference>
<organism evidence="1 2">
    <name type="scientific">Chryseobacterium kwangjuense</name>
    <dbReference type="NCBI Taxonomy" id="267125"/>
    <lineage>
        <taxon>Bacteria</taxon>
        <taxon>Pseudomonadati</taxon>
        <taxon>Bacteroidota</taxon>
        <taxon>Flavobacteriia</taxon>
        <taxon>Flavobacteriales</taxon>
        <taxon>Weeksellaceae</taxon>
        <taxon>Chryseobacterium group</taxon>
        <taxon>Chryseobacterium</taxon>
    </lineage>
</organism>
<keyword evidence="2" id="KW-1185">Reference proteome</keyword>
<dbReference type="Proteomes" id="UP001634154">
    <property type="component" value="Unassembled WGS sequence"/>
</dbReference>